<gene>
    <name evidence="1" type="ordered locus">Metho_0431</name>
</gene>
<name>L0KVI1_METHD</name>
<sequence length="77" mass="8820">MKTYLLIWFNSNGARPSEVTRSLMSLGFTPMQGSYDYVYDWGNHVDMDEIVNFGDKVQMTLKDTGVMFKIETVNSTP</sequence>
<dbReference type="EMBL" id="CP003362">
    <property type="protein sequence ID" value="AGB48700.1"/>
    <property type="molecule type" value="Genomic_DNA"/>
</dbReference>
<organism evidence="1 2">
    <name type="scientific">Methanomethylovorans hollandica (strain DSM 15978 / NBRC 107637 / DMS1)</name>
    <dbReference type="NCBI Taxonomy" id="867904"/>
    <lineage>
        <taxon>Archaea</taxon>
        <taxon>Methanobacteriati</taxon>
        <taxon>Methanobacteriota</taxon>
        <taxon>Stenosarchaea group</taxon>
        <taxon>Methanomicrobia</taxon>
        <taxon>Methanosarcinales</taxon>
        <taxon>Methanosarcinaceae</taxon>
        <taxon>Methanomethylovorans</taxon>
    </lineage>
</organism>
<dbReference type="STRING" id="867904.Metho_0431"/>
<reference evidence="2" key="1">
    <citation type="submission" date="2012-02" db="EMBL/GenBank/DDBJ databases">
        <title>Complete sequence of chromosome of Methanomethylovorans hollandica DSM 15978.</title>
        <authorList>
            <person name="Lucas S."/>
            <person name="Copeland A."/>
            <person name="Lapidus A."/>
            <person name="Glavina del Rio T."/>
            <person name="Dalin E."/>
            <person name="Tice H."/>
            <person name="Bruce D."/>
            <person name="Goodwin L."/>
            <person name="Pitluck S."/>
            <person name="Peters L."/>
            <person name="Mikhailova N."/>
            <person name="Held B."/>
            <person name="Kyrpides N."/>
            <person name="Mavromatis K."/>
            <person name="Ivanova N."/>
            <person name="Brettin T."/>
            <person name="Detter J.C."/>
            <person name="Han C."/>
            <person name="Larimer F."/>
            <person name="Land M."/>
            <person name="Hauser L."/>
            <person name="Markowitz V."/>
            <person name="Cheng J.-F."/>
            <person name="Hugenholtz P."/>
            <person name="Woyke T."/>
            <person name="Wu D."/>
            <person name="Spring S."/>
            <person name="Schroeder M."/>
            <person name="Brambilla E."/>
            <person name="Klenk H.-P."/>
            <person name="Eisen J.A."/>
        </authorList>
    </citation>
    <scope>NUCLEOTIDE SEQUENCE [LARGE SCALE GENOMIC DNA]</scope>
    <source>
        <strain evidence="2">DSM 15978 / NBRC 107637 / DMS1</strain>
    </source>
</reference>
<evidence type="ECO:0000313" key="2">
    <source>
        <dbReference type="Proteomes" id="UP000010866"/>
    </source>
</evidence>
<dbReference type="RefSeq" id="WP_015323869.1">
    <property type="nucleotide sequence ID" value="NC_019977.1"/>
</dbReference>
<proteinExistence type="predicted"/>
<dbReference type="Proteomes" id="UP000010866">
    <property type="component" value="Chromosome"/>
</dbReference>
<accession>L0KVI1</accession>
<protein>
    <submittedName>
        <fullName evidence="1">Uncharacterized protein</fullName>
    </submittedName>
</protein>
<dbReference type="KEGG" id="mhz:Metho_0431"/>
<dbReference type="AlphaFoldDB" id="L0KVI1"/>
<evidence type="ECO:0000313" key="1">
    <source>
        <dbReference type="EMBL" id="AGB48700.1"/>
    </source>
</evidence>
<dbReference type="OrthoDB" id="129677at2157"/>
<keyword evidence="2" id="KW-1185">Reference proteome</keyword>
<dbReference type="GeneID" id="14407537"/>
<dbReference type="HOGENOM" id="CLU_2629483_0_0_2"/>